<dbReference type="AlphaFoldDB" id="A0A4D6WYX6"/>
<dbReference type="PANTHER" id="PTHR43033:SF1">
    <property type="entry name" value="TRNA(ILE)-LYSIDINE SYNTHASE-RELATED"/>
    <property type="match status" value="1"/>
</dbReference>
<proteinExistence type="inferred from homology"/>
<evidence type="ECO:0000256" key="6">
    <source>
        <dbReference type="HAMAP-Rule" id="MF_01161"/>
    </source>
</evidence>
<feature type="binding site" evidence="6">
    <location>
        <begin position="33"/>
        <end position="38"/>
    </location>
    <ligand>
        <name>ATP</name>
        <dbReference type="ChEBI" id="CHEBI:30616"/>
    </ligand>
</feature>
<dbReference type="EMBL" id="MK814739">
    <property type="protein sequence ID" value="QCI08857.1"/>
    <property type="molecule type" value="Genomic_DNA"/>
</dbReference>
<accession>A0A4D6WYX6</accession>
<dbReference type="SUPFAM" id="SSF52402">
    <property type="entry name" value="Adenine nucleotide alpha hydrolases-like"/>
    <property type="match status" value="1"/>
</dbReference>
<evidence type="ECO:0000256" key="3">
    <source>
        <dbReference type="ARBA" id="ARBA00022741"/>
    </source>
</evidence>
<keyword evidence="2 6" id="KW-0819">tRNA processing</keyword>
<evidence type="ECO:0000256" key="5">
    <source>
        <dbReference type="ARBA" id="ARBA00048539"/>
    </source>
</evidence>
<dbReference type="SUPFAM" id="SSF82829">
    <property type="entry name" value="MesJ substrate recognition domain-like"/>
    <property type="match status" value="1"/>
</dbReference>
<dbReference type="InterPro" id="IPR011063">
    <property type="entry name" value="TilS/TtcA_N"/>
</dbReference>
<feature type="domain" description="tRNA(Ile)-lysidine/2-thiocytidine synthase N-terminal" evidence="7">
    <location>
        <begin position="28"/>
        <end position="209"/>
    </location>
</feature>
<gene>
    <name evidence="6 8" type="primary">tilS</name>
</gene>
<organism evidence="8">
    <name type="scientific">Wrangelia sp</name>
    <dbReference type="NCBI Taxonomy" id="2575620"/>
    <lineage>
        <taxon>Eukaryota</taxon>
        <taxon>Rhodophyta</taxon>
        <taxon>Florideophyceae</taxon>
        <taxon>Rhodymeniophycidae</taxon>
        <taxon>Ceramiales</taxon>
        <taxon>Ceramiaceae</taxon>
        <taxon>Wrangelia</taxon>
    </lineage>
</organism>
<dbReference type="GO" id="GO:0005524">
    <property type="term" value="F:ATP binding"/>
    <property type="evidence" value="ECO:0007669"/>
    <property type="project" value="UniProtKB-UniRule"/>
</dbReference>
<comment type="function">
    <text evidence="6">Ligates lysine onto the cytidine present at position 34 of the AUA codon-specific tRNA(Ile) that contains the anticodon CAU, in an ATP-dependent manner. Cytidine is converted to lysidine, thus changing the amino acid specificity of the tRNA from methionine to isoleucine.</text>
</comment>
<dbReference type="EC" id="6.3.4.19" evidence="6"/>
<keyword evidence="1 6" id="KW-0436">Ligase</keyword>
<geneLocation type="plastid" evidence="8"/>
<evidence type="ECO:0000256" key="4">
    <source>
        <dbReference type="ARBA" id="ARBA00022840"/>
    </source>
</evidence>
<dbReference type="PANTHER" id="PTHR43033">
    <property type="entry name" value="TRNA(ILE)-LYSIDINE SYNTHASE-RELATED"/>
    <property type="match status" value="1"/>
</dbReference>
<dbReference type="NCBIfam" id="TIGR02432">
    <property type="entry name" value="lysidine_TilS_N"/>
    <property type="match status" value="1"/>
</dbReference>
<dbReference type="InterPro" id="IPR012795">
    <property type="entry name" value="tRNA_Ile_lys_synt_N"/>
</dbReference>
<keyword evidence="4 6" id="KW-0067">ATP-binding</keyword>
<protein>
    <recommendedName>
        <fullName evidence="6">tRNA(Ile)-lysidine synthase</fullName>
        <ecNumber evidence="6">6.3.4.19</ecNumber>
    </recommendedName>
    <alternativeName>
        <fullName evidence="6">tRNA(Ile)-2-lysyl-cytidine synthase</fullName>
    </alternativeName>
    <alternativeName>
        <fullName evidence="6">tRNA(Ile)-lysidine synthetase</fullName>
    </alternativeName>
</protein>
<dbReference type="InterPro" id="IPR014729">
    <property type="entry name" value="Rossmann-like_a/b/a_fold"/>
</dbReference>
<reference evidence="8" key="2">
    <citation type="submission" date="2019-04" db="EMBL/GenBank/DDBJ databases">
        <authorList>
            <person name="Pasella M."/>
        </authorList>
    </citation>
    <scope>NUCLEOTIDE SEQUENCE</scope>
    <source>
        <strain evidence="8">PD2766_3</strain>
    </source>
</reference>
<sequence>MRYQQNYIIHLFYFQIQVILKQCKSKSILVTISGGQDSICLIHLFETFIRYNINDNKQKIEYIYIDHQWKKDSYTQIKHIINYIKFYNRHINIYQIKFISMSENISRQYRYHTIVQHAIYHNFHNIVTGHTKTDIIETFLYNLIRGTSLEGIAGLNKYKKLDYKIYLLKPLNHINRTFLYQLSKKFFLPIWSDITNYNYLFCRNRMRNELMPYLKNYFNKNLENQLFSFLKIINNDNEYLKQNTTKIYIESIHKYYLALNYLKIKYQHFALQTRIIQLFFYHNLNISLNYKIYKKMFKLINSNTKKKYILKYYTYKIYINEYWIYII</sequence>
<comment type="catalytic activity">
    <reaction evidence="5 6">
        <text>cytidine(34) in tRNA(Ile2) + L-lysine + ATP = lysidine(34) in tRNA(Ile2) + AMP + diphosphate + H(+)</text>
        <dbReference type="Rhea" id="RHEA:43744"/>
        <dbReference type="Rhea" id="RHEA-COMP:10625"/>
        <dbReference type="Rhea" id="RHEA-COMP:10670"/>
        <dbReference type="ChEBI" id="CHEBI:15378"/>
        <dbReference type="ChEBI" id="CHEBI:30616"/>
        <dbReference type="ChEBI" id="CHEBI:32551"/>
        <dbReference type="ChEBI" id="CHEBI:33019"/>
        <dbReference type="ChEBI" id="CHEBI:82748"/>
        <dbReference type="ChEBI" id="CHEBI:83665"/>
        <dbReference type="ChEBI" id="CHEBI:456215"/>
        <dbReference type="EC" id="6.3.4.19"/>
    </reaction>
</comment>
<dbReference type="Gene3D" id="3.40.50.620">
    <property type="entry name" value="HUPs"/>
    <property type="match status" value="1"/>
</dbReference>
<evidence type="ECO:0000256" key="2">
    <source>
        <dbReference type="ARBA" id="ARBA00022694"/>
    </source>
</evidence>
<comment type="similarity">
    <text evidence="6">Belongs to the tRNA(Ile)-lysidine synthase family.</text>
</comment>
<dbReference type="GO" id="GO:0032267">
    <property type="term" value="F:tRNA(Ile)-lysidine synthase activity"/>
    <property type="evidence" value="ECO:0007669"/>
    <property type="project" value="UniProtKB-EC"/>
</dbReference>
<dbReference type="Gene3D" id="1.20.59.20">
    <property type="match status" value="1"/>
</dbReference>
<name>A0A4D6WYX6_9FLOR</name>
<evidence type="ECO:0000259" key="7">
    <source>
        <dbReference type="Pfam" id="PF01171"/>
    </source>
</evidence>
<keyword evidence="8" id="KW-0934">Plastid</keyword>
<comment type="domain">
    <text evidence="6">The N-terminal region contains the highly conserved SGGXDS motif, predicted to be a P-loop motif involved in ATP binding.</text>
</comment>
<keyword evidence="3 6" id="KW-0547">Nucleotide-binding</keyword>
<reference evidence="8" key="1">
    <citation type="journal article" date="2019" name="Mol. Phylogenet. Evol.">
        <title>Morphological evolution and classification of the red algal order Ceramiales inferred using plastid phylogenomics.</title>
        <authorList>
            <person name="Diaz-Tapia P."/>
            <person name="Pasella M.M."/>
            <person name="Verbruggen H."/>
            <person name="Maggs C.A."/>
        </authorList>
    </citation>
    <scope>NUCLEOTIDE SEQUENCE</scope>
    <source>
        <strain evidence="8">PD2766_3</strain>
    </source>
</reference>
<dbReference type="GO" id="GO:0006400">
    <property type="term" value="P:tRNA modification"/>
    <property type="evidence" value="ECO:0007669"/>
    <property type="project" value="UniProtKB-UniRule"/>
</dbReference>
<evidence type="ECO:0000313" key="8">
    <source>
        <dbReference type="EMBL" id="QCI08857.1"/>
    </source>
</evidence>
<dbReference type="CDD" id="cd01992">
    <property type="entry name" value="TilS_N"/>
    <property type="match status" value="1"/>
</dbReference>
<dbReference type="InterPro" id="IPR012094">
    <property type="entry name" value="tRNA_Ile_lys_synt"/>
</dbReference>
<dbReference type="Pfam" id="PF01171">
    <property type="entry name" value="ATP_bind_3"/>
    <property type="match status" value="1"/>
</dbReference>
<dbReference type="HAMAP" id="MF_01161">
    <property type="entry name" value="tRNA_Ile_lys_synt"/>
    <property type="match status" value="1"/>
</dbReference>
<evidence type="ECO:0000256" key="1">
    <source>
        <dbReference type="ARBA" id="ARBA00022598"/>
    </source>
</evidence>